<evidence type="ECO:0000256" key="4">
    <source>
        <dbReference type="ARBA" id="ARBA00022989"/>
    </source>
</evidence>
<accession>A0A016RZK7</accession>
<evidence type="ECO:0000256" key="5">
    <source>
        <dbReference type="ARBA" id="ARBA00023136"/>
    </source>
</evidence>
<feature type="transmembrane region" description="Helical" evidence="6">
    <location>
        <begin position="187"/>
        <end position="208"/>
    </location>
</feature>
<reference evidence="9" key="1">
    <citation type="journal article" date="2015" name="Nat. Genet.">
        <title>The genome and transcriptome of the zoonotic hookworm Ancylostoma ceylanicum identify infection-specific gene families.</title>
        <authorList>
            <person name="Schwarz E.M."/>
            <person name="Hu Y."/>
            <person name="Antoshechkin I."/>
            <person name="Miller M.M."/>
            <person name="Sternberg P.W."/>
            <person name="Aroian R.V."/>
        </authorList>
    </citation>
    <scope>NUCLEOTIDE SEQUENCE</scope>
    <source>
        <strain evidence="9">HY135</strain>
    </source>
</reference>
<evidence type="ECO:0000256" key="6">
    <source>
        <dbReference type="SAM" id="Phobius"/>
    </source>
</evidence>
<feature type="transmembrane region" description="Helical" evidence="6">
    <location>
        <begin position="269"/>
        <end position="292"/>
    </location>
</feature>
<proteinExistence type="inferred from homology"/>
<evidence type="ECO:0000259" key="7">
    <source>
        <dbReference type="PROSITE" id="PS50262"/>
    </source>
</evidence>
<sequence>MYFSTNDAIYFGAICVSASGGLIANSLLLYLIICRSPKHLSPYRILLGNTALTQLLLSAVIVTTAPRVLTEHFYIANIYLGPIQLLGPWFSYMLYITMIHLALNSFVSLMVSMIYRCIVLRVSTISAYGAVLMCLAGYVLPFSMLPACVNMQYSANTTKAAEVTNCIVPNMDKYSVIVTASILQPCILWTIFCSSFLLIPIYITMYFCRWKILTFIEKSSLVQSSSTRLNTKRLVKALTIQSLVPTLSIFPPAIAYLLIQFGILNPQLFSYFIAPCLSIGPIIDPMVTIYYVSPYRHFVFSTILPRYIVTSASDTNQGRSQTSKTGILPNRSSRNITVPL</sequence>
<dbReference type="PROSITE" id="PS50262">
    <property type="entry name" value="G_PROTEIN_RECEP_F1_2"/>
    <property type="match status" value="1"/>
</dbReference>
<evidence type="ECO:0000313" key="8">
    <source>
        <dbReference type="EMBL" id="EYB83825.1"/>
    </source>
</evidence>
<dbReference type="Pfam" id="PF10317">
    <property type="entry name" value="7TM_GPCR_Srd"/>
    <property type="match status" value="1"/>
</dbReference>
<protein>
    <recommendedName>
        <fullName evidence="7">G-protein coupled receptors family 1 profile domain-containing protein</fullName>
    </recommendedName>
</protein>
<dbReference type="Gene3D" id="1.20.1070.10">
    <property type="entry name" value="Rhodopsin 7-helix transmembrane proteins"/>
    <property type="match status" value="1"/>
</dbReference>
<dbReference type="OrthoDB" id="5866685at2759"/>
<keyword evidence="5 6" id="KW-0472">Membrane</keyword>
<keyword evidence="3 6" id="KW-0812">Transmembrane</keyword>
<dbReference type="SUPFAM" id="SSF81321">
    <property type="entry name" value="Family A G protein-coupled receptor-like"/>
    <property type="match status" value="1"/>
</dbReference>
<feature type="transmembrane region" description="Helical" evidence="6">
    <location>
        <begin position="6"/>
        <end position="33"/>
    </location>
</feature>
<keyword evidence="9" id="KW-1185">Reference proteome</keyword>
<feature type="transmembrane region" description="Helical" evidence="6">
    <location>
        <begin position="45"/>
        <end position="69"/>
    </location>
</feature>
<feature type="domain" description="G-protein coupled receptors family 1 profile" evidence="7">
    <location>
        <begin position="24"/>
        <end position="288"/>
    </location>
</feature>
<comment type="similarity">
    <text evidence="2">Belongs to the nematode receptor-like protein srd family.</text>
</comment>
<dbReference type="InterPro" id="IPR050920">
    <property type="entry name" value="Nematode_rcpt-like_delta"/>
</dbReference>
<dbReference type="GO" id="GO:0016020">
    <property type="term" value="C:membrane"/>
    <property type="evidence" value="ECO:0007669"/>
    <property type="project" value="UniProtKB-SubCell"/>
</dbReference>
<feature type="transmembrane region" description="Helical" evidence="6">
    <location>
        <begin position="242"/>
        <end position="263"/>
    </location>
</feature>
<dbReference type="EMBL" id="JARK01001664">
    <property type="protein sequence ID" value="EYB83825.1"/>
    <property type="molecule type" value="Genomic_DNA"/>
</dbReference>
<dbReference type="PANTHER" id="PTHR22945">
    <property type="entry name" value="SERPENTINE RECEPTOR, CLASS D DELTA"/>
    <property type="match status" value="1"/>
</dbReference>
<dbReference type="InterPro" id="IPR017452">
    <property type="entry name" value="GPCR_Rhodpsn_7TM"/>
</dbReference>
<evidence type="ECO:0000313" key="9">
    <source>
        <dbReference type="Proteomes" id="UP000024635"/>
    </source>
</evidence>
<dbReference type="InterPro" id="IPR019421">
    <property type="entry name" value="7TM_GPCR_serpentine_rcpt_Srd"/>
</dbReference>
<comment type="subcellular location">
    <subcellularLocation>
        <location evidence="1">Membrane</location>
        <topology evidence="1">Multi-pass membrane protein</topology>
    </subcellularLocation>
</comment>
<organism evidence="8 9">
    <name type="scientific">Ancylostoma ceylanicum</name>
    <dbReference type="NCBI Taxonomy" id="53326"/>
    <lineage>
        <taxon>Eukaryota</taxon>
        <taxon>Metazoa</taxon>
        <taxon>Ecdysozoa</taxon>
        <taxon>Nematoda</taxon>
        <taxon>Chromadorea</taxon>
        <taxon>Rhabditida</taxon>
        <taxon>Rhabditina</taxon>
        <taxon>Rhabditomorpha</taxon>
        <taxon>Strongyloidea</taxon>
        <taxon>Ancylostomatidae</taxon>
        <taxon>Ancylostomatinae</taxon>
        <taxon>Ancylostoma</taxon>
    </lineage>
</organism>
<evidence type="ECO:0000256" key="1">
    <source>
        <dbReference type="ARBA" id="ARBA00004141"/>
    </source>
</evidence>
<comment type="caution">
    <text evidence="8">The sequence shown here is derived from an EMBL/GenBank/DDBJ whole genome shotgun (WGS) entry which is preliminary data.</text>
</comment>
<evidence type="ECO:0000256" key="3">
    <source>
        <dbReference type="ARBA" id="ARBA00022692"/>
    </source>
</evidence>
<dbReference type="AlphaFoldDB" id="A0A016RZK7"/>
<feature type="transmembrane region" description="Helical" evidence="6">
    <location>
        <begin position="118"/>
        <end position="140"/>
    </location>
</feature>
<gene>
    <name evidence="8" type="primary">Acey_s0328.g2630</name>
    <name evidence="8" type="ORF">Y032_0328g2630</name>
</gene>
<dbReference type="Proteomes" id="UP000024635">
    <property type="component" value="Unassembled WGS sequence"/>
</dbReference>
<evidence type="ECO:0000256" key="2">
    <source>
        <dbReference type="ARBA" id="ARBA00009166"/>
    </source>
</evidence>
<feature type="transmembrane region" description="Helical" evidence="6">
    <location>
        <begin position="89"/>
        <end position="111"/>
    </location>
</feature>
<name>A0A016RZK7_9BILA</name>
<dbReference type="PANTHER" id="PTHR22945:SF96">
    <property type="entry name" value="SERPENTINE RECEPTOR, CLASS D (DELTA)"/>
    <property type="match status" value="1"/>
</dbReference>
<keyword evidence="4 6" id="KW-1133">Transmembrane helix</keyword>